<evidence type="ECO:0000313" key="6">
    <source>
        <dbReference type="EMBL" id="SJZ79002.1"/>
    </source>
</evidence>
<feature type="domain" description="OmpR/PhoB-type" evidence="5">
    <location>
        <begin position="159"/>
        <end position="262"/>
    </location>
</feature>
<gene>
    <name evidence="6" type="ORF">SAMN02745116_01433</name>
</gene>
<dbReference type="EMBL" id="FUXI01000015">
    <property type="protein sequence ID" value="SJZ79002.1"/>
    <property type="molecule type" value="Genomic_DNA"/>
</dbReference>
<proteinExistence type="predicted"/>
<dbReference type="GO" id="GO:0000160">
    <property type="term" value="P:phosphorelay signal transduction system"/>
    <property type="evidence" value="ECO:0007669"/>
    <property type="project" value="InterPro"/>
</dbReference>
<dbReference type="Pfam" id="PF00486">
    <property type="entry name" value="Trans_reg_C"/>
    <property type="match status" value="1"/>
</dbReference>
<keyword evidence="2 4" id="KW-0238">DNA-binding</keyword>
<organism evidence="6 7">
    <name type="scientific">Pilibacter termitis</name>
    <dbReference type="NCBI Taxonomy" id="263852"/>
    <lineage>
        <taxon>Bacteria</taxon>
        <taxon>Bacillati</taxon>
        <taxon>Bacillota</taxon>
        <taxon>Bacilli</taxon>
        <taxon>Lactobacillales</taxon>
        <taxon>Enterococcaceae</taxon>
        <taxon>Pilibacter</taxon>
    </lineage>
</organism>
<evidence type="ECO:0000313" key="7">
    <source>
        <dbReference type="Proteomes" id="UP000190328"/>
    </source>
</evidence>
<dbReference type="AlphaFoldDB" id="A0A1T4NIC6"/>
<dbReference type="GO" id="GO:0003677">
    <property type="term" value="F:DNA binding"/>
    <property type="evidence" value="ECO:0007669"/>
    <property type="project" value="UniProtKB-UniRule"/>
</dbReference>
<name>A0A1T4NIC6_9ENTE</name>
<dbReference type="GO" id="GO:0006355">
    <property type="term" value="P:regulation of DNA-templated transcription"/>
    <property type="evidence" value="ECO:0007669"/>
    <property type="project" value="InterPro"/>
</dbReference>
<dbReference type="RefSeq" id="WP_078807370.1">
    <property type="nucleotide sequence ID" value="NZ_FUXI01000015.1"/>
</dbReference>
<dbReference type="SUPFAM" id="SSF46894">
    <property type="entry name" value="C-terminal effector domain of the bipartite response regulators"/>
    <property type="match status" value="1"/>
</dbReference>
<feature type="DNA-binding region" description="OmpR/PhoB-type" evidence="4">
    <location>
        <begin position="159"/>
        <end position="262"/>
    </location>
</feature>
<dbReference type="InterPro" id="IPR016032">
    <property type="entry name" value="Sig_transdc_resp-reg_C-effctor"/>
</dbReference>
<protein>
    <submittedName>
        <fullName evidence="6">Transcriptional regulatory protein, C terminal</fullName>
    </submittedName>
</protein>
<dbReference type="InterPro" id="IPR036388">
    <property type="entry name" value="WH-like_DNA-bd_sf"/>
</dbReference>
<sequence>MKKKLIILSDLQEELHSLMLELVAKGFEVMISETELEECLKGNFDFIRRFDILLFDSVSYNKLPKENLANLQKQSKPIAVFSIKETLNGDYHYLFSLLKTEKEIVNYLSLLLNDEQEEEKYSAKEFEDDKYKLKALFNTPEVSASVYRYYDMPESIPNYSMPERNDEKYSIEIYDNNLIVNGFPIRLSKKESQVLESVVNANHDIICNEQLFEKVWNKKYDDSKQPFLSNLILKIRRKVREEYGTIDSIILNQKGKGYQLNEKFSIKKTD</sequence>
<evidence type="ECO:0000256" key="2">
    <source>
        <dbReference type="ARBA" id="ARBA00023125"/>
    </source>
</evidence>
<dbReference type="Gene3D" id="1.10.10.10">
    <property type="entry name" value="Winged helix-like DNA-binding domain superfamily/Winged helix DNA-binding domain"/>
    <property type="match status" value="1"/>
</dbReference>
<evidence type="ECO:0000259" key="5">
    <source>
        <dbReference type="PROSITE" id="PS51755"/>
    </source>
</evidence>
<dbReference type="Proteomes" id="UP000190328">
    <property type="component" value="Unassembled WGS sequence"/>
</dbReference>
<dbReference type="OrthoDB" id="2177329at2"/>
<evidence type="ECO:0000256" key="4">
    <source>
        <dbReference type="PROSITE-ProRule" id="PRU01091"/>
    </source>
</evidence>
<dbReference type="InterPro" id="IPR001867">
    <property type="entry name" value="OmpR/PhoB-type_DNA-bd"/>
</dbReference>
<evidence type="ECO:0000256" key="1">
    <source>
        <dbReference type="ARBA" id="ARBA00023015"/>
    </source>
</evidence>
<keyword evidence="3" id="KW-0804">Transcription</keyword>
<dbReference type="PROSITE" id="PS51755">
    <property type="entry name" value="OMPR_PHOB"/>
    <property type="match status" value="1"/>
</dbReference>
<accession>A0A1T4NIC6</accession>
<keyword evidence="7" id="KW-1185">Reference proteome</keyword>
<keyword evidence="1" id="KW-0805">Transcription regulation</keyword>
<dbReference type="STRING" id="263852.SAMN02745116_01433"/>
<evidence type="ECO:0000256" key="3">
    <source>
        <dbReference type="ARBA" id="ARBA00023163"/>
    </source>
</evidence>
<reference evidence="6 7" key="1">
    <citation type="submission" date="2017-02" db="EMBL/GenBank/DDBJ databases">
        <authorList>
            <person name="Peterson S.W."/>
        </authorList>
    </citation>
    <scope>NUCLEOTIDE SEQUENCE [LARGE SCALE GENOMIC DNA]</scope>
    <source>
        <strain evidence="6 7">ATCC BAA-1030</strain>
    </source>
</reference>